<name>A0A0M3JWK2_ANISI</name>
<dbReference type="OrthoDB" id="5872878at2759"/>
<feature type="compositionally biased region" description="Basic residues" evidence="1">
    <location>
        <begin position="1"/>
        <end position="12"/>
    </location>
</feature>
<evidence type="ECO:0000313" key="4">
    <source>
        <dbReference type="WBParaSite" id="ASIM_0001267201-mRNA-1"/>
    </source>
</evidence>
<reference evidence="2 3" key="2">
    <citation type="submission" date="2018-11" db="EMBL/GenBank/DDBJ databases">
        <authorList>
            <consortium name="Pathogen Informatics"/>
        </authorList>
    </citation>
    <scope>NUCLEOTIDE SEQUENCE [LARGE SCALE GENOMIC DNA]</scope>
</reference>
<gene>
    <name evidence="2" type="ORF">ASIM_LOCUS12138</name>
</gene>
<dbReference type="AlphaFoldDB" id="A0A0M3JWK2"/>
<feature type="region of interest" description="Disordered" evidence="1">
    <location>
        <begin position="1"/>
        <end position="20"/>
    </location>
</feature>
<evidence type="ECO:0000313" key="3">
    <source>
        <dbReference type="Proteomes" id="UP000267096"/>
    </source>
</evidence>
<dbReference type="WBParaSite" id="ASIM_0001267201-mRNA-1">
    <property type="protein sequence ID" value="ASIM_0001267201-mRNA-1"/>
    <property type="gene ID" value="ASIM_0001267201"/>
</dbReference>
<dbReference type="Proteomes" id="UP000267096">
    <property type="component" value="Unassembled WGS sequence"/>
</dbReference>
<organism evidence="4">
    <name type="scientific">Anisakis simplex</name>
    <name type="common">Herring worm</name>
    <dbReference type="NCBI Taxonomy" id="6269"/>
    <lineage>
        <taxon>Eukaryota</taxon>
        <taxon>Metazoa</taxon>
        <taxon>Ecdysozoa</taxon>
        <taxon>Nematoda</taxon>
        <taxon>Chromadorea</taxon>
        <taxon>Rhabditida</taxon>
        <taxon>Spirurina</taxon>
        <taxon>Ascaridomorpha</taxon>
        <taxon>Ascaridoidea</taxon>
        <taxon>Anisakidae</taxon>
        <taxon>Anisakis</taxon>
        <taxon>Anisakis simplex complex</taxon>
    </lineage>
</organism>
<evidence type="ECO:0000313" key="2">
    <source>
        <dbReference type="EMBL" id="VDK46666.1"/>
    </source>
</evidence>
<protein>
    <submittedName>
        <fullName evidence="4">Nop domain-containing protein</fullName>
    </submittedName>
</protein>
<keyword evidence="3" id="KW-1185">Reference proteome</keyword>
<reference evidence="4" key="1">
    <citation type="submission" date="2017-02" db="UniProtKB">
        <authorList>
            <consortium name="WormBaseParasite"/>
        </authorList>
    </citation>
    <scope>IDENTIFICATION</scope>
</reference>
<sequence length="295" mass="32904">MKSDRLRRKSHRFSNSTATVPHDCSTLPDTYGADGAENICPEILAHKLAEVAGNLAKNKGGCVDLAGFDLKKDGKETTEEFLRRREEVKNLMGNPKNFDDATQMDLDYGVAAVGGAKLLVDQTRMTRSISQKYVIYPPTSSISARILGQFFVLRLVSYCGLNEEEFLYKGLKGGCDAKAGQEISKNRQSSVVESFVDFQKQIHFKMIVLNHVAEKVGGSKAESFPRIVGRRKRVVSNPYKTPAQRIAINPLDSQRINDQYALEVASKVINRARSCQRIAPIPFNYQLLDEAEDQL</sequence>
<accession>A0A0M3JWK2</accession>
<proteinExistence type="predicted"/>
<evidence type="ECO:0000256" key="1">
    <source>
        <dbReference type="SAM" id="MobiDB-lite"/>
    </source>
</evidence>
<dbReference type="EMBL" id="UYRR01031144">
    <property type="protein sequence ID" value="VDK46666.1"/>
    <property type="molecule type" value="Genomic_DNA"/>
</dbReference>